<protein>
    <submittedName>
        <fullName evidence="1">Uncharacterized protein</fullName>
    </submittedName>
</protein>
<proteinExistence type="predicted"/>
<dbReference type="Proteomes" id="UP000828390">
    <property type="component" value="Unassembled WGS sequence"/>
</dbReference>
<sequence>MDWDVLKFTVTQCGTSGAVNSNNILIILAYLYDNAGFIPFPGVVANLVLKTNMVTDCK</sequence>
<organism evidence="1 2">
    <name type="scientific">Dreissena polymorpha</name>
    <name type="common">Zebra mussel</name>
    <name type="synonym">Mytilus polymorpha</name>
    <dbReference type="NCBI Taxonomy" id="45954"/>
    <lineage>
        <taxon>Eukaryota</taxon>
        <taxon>Metazoa</taxon>
        <taxon>Spiralia</taxon>
        <taxon>Lophotrochozoa</taxon>
        <taxon>Mollusca</taxon>
        <taxon>Bivalvia</taxon>
        <taxon>Autobranchia</taxon>
        <taxon>Heteroconchia</taxon>
        <taxon>Euheterodonta</taxon>
        <taxon>Imparidentia</taxon>
        <taxon>Neoheterodontei</taxon>
        <taxon>Myida</taxon>
        <taxon>Dreissenoidea</taxon>
        <taxon>Dreissenidae</taxon>
        <taxon>Dreissena</taxon>
    </lineage>
</organism>
<keyword evidence="2" id="KW-1185">Reference proteome</keyword>
<name>A0A9D4NPN1_DREPO</name>
<dbReference type="EMBL" id="JAIWYP010000001">
    <property type="protein sequence ID" value="KAH3898406.1"/>
    <property type="molecule type" value="Genomic_DNA"/>
</dbReference>
<comment type="caution">
    <text evidence="1">The sequence shown here is derived from an EMBL/GenBank/DDBJ whole genome shotgun (WGS) entry which is preliminary data.</text>
</comment>
<dbReference type="AlphaFoldDB" id="A0A9D4NPN1"/>
<reference evidence="1" key="2">
    <citation type="submission" date="2020-11" db="EMBL/GenBank/DDBJ databases">
        <authorList>
            <person name="McCartney M.A."/>
            <person name="Auch B."/>
            <person name="Kono T."/>
            <person name="Mallez S."/>
            <person name="Becker A."/>
            <person name="Gohl D.M."/>
            <person name="Silverstein K.A.T."/>
            <person name="Koren S."/>
            <person name="Bechman K.B."/>
            <person name="Herman A."/>
            <person name="Abrahante J.E."/>
            <person name="Garbe J."/>
        </authorList>
    </citation>
    <scope>NUCLEOTIDE SEQUENCE</scope>
    <source>
        <strain evidence="1">Duluth1</strain>
        <tissue evidence="1">Whole animal</tissue>
    </source>
</reference>
<gene>
    <name evidence="1" type="ORF">DPMN_022636</name>
</gene>
<evidence type="ECO:0000313" key="2">
    <source>
        <dbReference type="Proteomes" id="UP000828390"/>
    </source>
</evidence>
<evidence type="ECO:0000313" key="1">
    <source>
        <dbReference type="EMBL" id="KAH3898406.1"/>
    </source>
</evidence>
<reference evidence="1" key="1">
    <citation type="journal article" date="2019" name="bioRxiv">
        <title>The Genome of the Zebra Mussel, Dreissena polymorpha: A Resource for Invasive Species Research.</title>
        <authorList>
            <person name="McCartney M.A."/>
            <person name="Auch B."/>
            <person name="Kono T."/>
            <person name="Mallez S."/>
            <person name="Zhang Y."/>
            <person name="Obille A."/>
            <person name="Becker A."/>
            <person name="Abrahante J.E."/>
            <person name="Garbe J."/>
            <person name="Badalamenti J.P."/>
            <person name="Herman A."/>
            <person name="Mangelson H."/>
            <person name="Liachko I."/>
            <person name="Sullivan S."/>
            <person name="Sone E.D."/>
            <person name="Koren S."/>
            <person name="Silverstein K.A.T."/>
            <person name="Beckman K.B."/>
            <person name="Gohl D.M."/>
        </authorList>
    </citation>
    <scope>NUCLEOTIDE SEQUENCE</scope>
    <source>
        <strain evidence="1">Duluth1</strain>
        <tissue evidence="1">Whole animal</tissue>
    </source>
</reference>
<accession>A0A9D4NPN1</accession>